<dbReference type="InterPro" id="IPR008176">
    <property type="entry name" value="Defensin_plant"/>
</dbReference>
<accession>Q8H766</accession>
<dbReference type="SMR" id="Q8H766"/>
<protein>
    <submittedName>
        <fullName evidence="5">Defensin EGAD1</fullName>
    </submittedName>
    <submittedName>
        <fullName evidence="7">Defensin Ec-AMP-D1</fullName>
    </submittedName>
</protein>
<evidence type="ECO:0000256" key="3">
    <source>
        <dbReference type="SAM" id="SignalP"/>
    </source>
</evidence>
<evidence type="ECO:0000313" key="6">
    <source>
        <dbReference type="Proteomes" id="UP000504607"/>
    </source>
</evidence>
<evidence type="ECO:0000313" key="7">
    <source>
        <dbReference type="RefSeq" id="XP_010908980.1"/>
    </source>
</evidence>
<dbReference type="SUPFAM" id="SSF57095">
    <property type="entry name" value="Scorpion toxin-like"/>
    <property type="match status" value="1"/>
</dbReference>
<reference evidence="5" key="1">
    <citation type="journal article" date="2002" name="J. Exp. Bot.">
        <title>Characterization of a defensin gene expressed in oil palm inflorescences: induction during tissue culture and possible association with epigenetic somaclonal variation events.</title>
        <authorList>
            <person name="Tregear J.W."/>
            <person name="Morcillo F."/>
            <person name="Richaud F."/>
            <person name="Berger A."/>
            <person name="Singh R."/>
            <person name="Cheah S.C."/>
            <person name="Hartmann C."/>
            <person name="Rival A."/>
            <person name="Duval Y."/>
        </authorList>
    </citation>
    <scope>NUCLEOTIDE SEQUENCE</scope>
</reference>
<dbReference type="AlphaFoldDB" id="Q8H766"/>
<feature type="chain" id="PRO_5044738104" evidence="3">
    <location>
        <begin position="25"/>
        <end position="77"/>
    </location>
</feature>
<dbReference type="InterPro" id="IPR036574">
    <property type="entry name" value="Scorpion_toxin-like_sf"/>
</dbReference>
<dbReference type="Pfam" id="PF00304">
    <property type="entry name" value="Gamma-thionin"/>
    <property type="match status" value="1"/>
</dbReference>
<dbReference type="EMBL" id="AF322914">
    <property type="protein sequence ID" value="AAN52490.1"/>
    <property type="molecule type" value="mRNA"/>
</dbReference>
<dbReference type="PANTHER" id="PTHR33147">
    <property type="entry name" value="DEFENSIN-LIKE PROTEIN 1"/>
    <property type="match status" value="1"/>
</dbReference>
<proteinExistence type="evidence at transcript level"/>
<dbReference type="OrthoDB" id="683455at2759"/>
<dbReference type="Gene3D" id="3.30.30.10">
    <property type="entry name" value="Knottin, scorpion toxin-like"/>
    <property type="match status" value="1"/>
</dbReference>
<keyword evidence="1 3" id="KW-0732">Signal</keyword>
<dbReference type="PANTHER" id="PTHR33147:SF39">
    <property type="entry name" value="DRO1 PROTEIN-RELATED"/>
    <property type="match status" value="1"/>
</dbReference>
<organism evidence="5">
    <name type="scientific">Elaeis guineensis var. tenera</name>
    <name type="common">Oil palm</name>
    <dbReference type="NCBI Taxonomy" id="51953"/>
    <lineage>
        <taxon>Eukaryota</taxon>
        <taxon>Viridiplantae</taxon>
        <taxon>Streptophyta</taxon>
        <taxon>Embryophyta</taxon>
        <taxon>Tracheophyta</taxon>
        <taxon>Spermatophyta</taxon>
        <taxon>Magnoliopsida</taxon>
        <taxon>Liliopsida</taxon>
        <taxon>Arecaceae</taxon>
        <taxon>Arecoideae</taxon>
        <taxon>Cocoseae</taxon>
        <taxon>Elaeidinae</taxon>
        <taxon>Elaeis</taxon>
    </lineage>
</organism>
<dbReference type="PROSITE" id="PS00940">
    <property type="entry name" value="GAMMA_THIONIN"/>
    <property type="match status" value="1"/>
</dbReference>
<evidence type="ECO:0000313" key="5">
    <source>
        <dbReference type="EMBL" id="AAN52490.1"/>
    </source>
</evidence>
<dbReference type="InterPro" id="IPR003614">
    <property type="entry name" value="Knottins"/>
</dbReference>
<keyword evidence="2" id="KW-1015">Disulfide bond</keyword>
<sequence length="77" mass="8698">MEHSRRMLPAILLLLFLLMPSEMGTKVAEARTCESQSHKFQGTCLRESNCANVCQTEGFQGGVCRGVRRRCFCTRLC</sequence>
<keyword evidence="6" id="KW-1185">Reference proteome</keyword>
<dbReference type="PRINTS" id="PR00288">
    <property type="entry name" value="PUROTHIONIN"/>
</dbReference>
<evidence type="ECO:0000259" key="4">
    <source>
        <dbReference type="SMART" id="SM00505"/>
    </source>
</evidence>
<dbReference type="SMART" id="SM00505">
    <property type="entry name" value="Knot1"/>
    <property type="match status" value="1"/>
</dbReference>
<dbReference type="KEGG" id="egu:105035217"/>
<dbReference type="Proteomes" id="UP000504607">
    <property type="component" value="Unplaced"/>
</dbReference>
<dbReference type="RefSeq" id="NP_001392685.1">
    <property type="nucleotide sequence ID" value="NM_001405756.1"/>
</dbReference>
<dbReference type="RefSeq" id="XP_010908980.1">
    <property type="nucleotide sequence ID" value="XM_010910678.3"/>
</dbReference>
<feature type="signal peptide" evidence="3">
    <location>
        <begin position="1"/>
        <end position="24"/>
    </location>
</feature>
<name>Q8H766_ELAGV</name>
<dbReference type="CDD" id="cd00107">
    <property type="entry name" value="Knot1"/>
    <property type="match status" value="1"/>
</dbReference>
<dbReference type="GeneID" id="105035217"/>
<dbReference type="GO" id="GO:0006952">
    <property type="term" value="P:defense response"/>
    <property type="evidence" value="ECO:0007669"/>
    <property type="project" value="InterPro"/>
</dbReference>
<evidence type="ECO:0000256" key="2">
    <source>
        <dbReference type="ARBA" id="ARBA00023157"/>
    </source>
</evidence>
<gene>
    <name evidence="7" type="primary">LOC105035217</name>
</gene>
<feature type="domain" description="Knottins-like" evidence="4">
    <location>
        <begin position="32"/>
        <end position="77"/>
    </location>
</feature>
<evidence type="ECO:0000256" key="1">
    <source>
        <dbReference type="ARBA" id="ARBA00022729"/>
    </source>
</evidence>
<reference evidence="7" key="2">
    <citation type="submission" date="2025-04" db="UniProtKB">
        <authorList>
            <consortium name="RefSeq"/>
        </authorList>
    </citation>
    <scope>IDENTIFICATION</scope>
</reference>